<gene>
    <name evidence="2" type="ORF">Sjap_010833</name>
</gene>
<feature type="compositionally biased region" description="Basic residues" evidence="1">
    <location>
        <begin position="70"/>
        <end position="79"/>
    </location>
</feature>
<feature type="region of interest" description="Disordered" evidence="1">
    <location>
        <begin position="1"/>
        <end position="20"/>
    </location>
</feature>
<evidence type="ECO:0000313" key="3">
    <source>
        <dbReference type="Proteomes" id="UP001417504"/>
    </source>
</evidence>
<accession>A0AAP0P7I2</accession>
<dbReference type="EMBL" id="JBBNAE010000004">
    <property type="protein sequence ID" value="KAK9130346.1"/>
    <property type="molecule type" value="Genomic_DNA"/>
</dbReference>
<reference evidence="2 3" key="1">
    <citation type="submission" date="2024-01" db="EMBL/GenBank/DDBJ databases">
        <title>Genome assemblies of Stephania.</title>
        <authorList>
            <person name="Yang L."/>
        </authorList>
    </citation>
    <scope>NUCLEOTIDE SEQUENCE [LARGE SCALE GENOMIC DNA]</scope>
    <source>
        <strain evidence="2">QJT</strain>
        <tissue evidence="2">Leaf</tissue>
    </source>
</reference>
<proteinExistence type="predicted"/>
<organism evidence="2 3">
    <name type="scientific">Stephania japonica</name>
    <dbReference type="NCBI Taxonomy" id="461633"/>
    <lineage>
        <taxon>Eukaryota</taxon>
        <taxon>Viridiplantae</taxon>
        <taxon>Streptophyta</taxon>
        <taxon>Embryophyta</taxon>
        <taxon>Tracheophyta</taxon>
        <taxon>Spermatophyta</taxon>
        <taxon>Magnoliopsida</taxon>
        <taxon>Ranunculales</taxon>
        <taxon>Menispermaceae</taxon>
        <taxon>Menispermoideae</taxon>
        <taxon>Cissampelideae</taxon>
        <taxon>Stephania</taxon>
    </lineage>
</organism>
<evidence type="ECO:0000313" key="2">
    <source>
        <dbReference type="EMBL" id="KAK9130346.1"/>
    </source>
</evidence>
<keyword evidence="3" id="KW-1185">Reference proteome</keyword>
<dbReference type="Proteomes" id="UP001417504">
    <property type="component" value="Unassembled WGS sequence"/>
</dbReference>
<sequence>MGRGTGPVRPAPLTSETPIASTQLVVHRPPELSIVAAPVVVSGKDTPTPTAFEESSAGVEQGSDFEGRRQRGKGVRITS</sequence>
<name>A0AAP0P7I2_9MAGN</name>
<comment type="caution">
    <text evidence="2">The sequence shown here is derived from an EMBL/GenBank/DDBJ whole genome shotgun (WGS) entry which is preliminary data.</text>
</comment>
<feature type="region of interest" description="Disordered" evidence="1">
    <location>
        <begin position="42"/>
        <end position="79"/>
    </location>
</feature>
<dbReference type="AlphaFoldDB" id="A0AAP0P7I2"/>
<evidence type="ECO:0000256" key="1">
    <source>
        <dbReference type="SAM" id="MobiDB-lite"/>
    </source>
</evidence>
<protein>
    <submittedName>
        <fullName evidence="2">Uncharacterized protein</fullName>
    </submittedName>
</protein>